<evidence type="ECO:0000256" key="3">
    <source>
        <dbReference type="ARBA" id="ARBA00022556"/>
    </source>
</evidence>
<name>A0A1D1YLU8_9ARAE</name>
<keyword evidence="3" id="KW-0441">Lipid A biosynthesis</keyword>
<dbReference type="Pfam" id="PF02684">
    <property type="entry name" value="LpxB"/>
    <property type="match status" value="1"/>
</dbReference>
<evidence type="ECO:0000256" key="4">
    <source>
        <dbReference type="ARBA" id="ARBA00022676"/>
    </source>
</evidence>
<evidence type="ECO:0000256" key="2">
    <source>
        <dbReference type="ARBA" id="ARBA00022516"/>
    </source>
</evidence>
<dbReference type="EC" id="2.4.1.182" evidence="1"/>
<dbReference type="NCBIfam" id="TIGR00215">
    <property type="entry name" value="lpxB"/>
    <property type="match status" value="1"/>
</dbReference>
<keyword evidence="2" id="KW-0444">Lipid biosynthesis</keyword>
<reference evidence="9" key="1">
    <citation type="submission" date="2015-07" db="EMBL/GenBank/DDBJ databases">
        <title>Transcriptome Assembly of Anthurium amnicola.</title>
        <authorList>
            <person name="Suzuki J."/>
        </authorList>
    </citation>
    <scope>NUCLEOTIDE SEQUENCE</scope>
</reference>
<evidence type="ECO:0000256" key="1">
    <source>
        <dbReference type="ARBA" id="ARBA00012687"/>
    </source>
</evidence>
<dbReference type="GO" id="GO:0005543">
    <property type="term" value="F:phospholipid binding"/>
    <property type="evidence" value="ECO:0007669"/>
    <property type="project" value="TreeGrafter"/>
</dbReference>
<keyword evidence="4" id="KW-0328">Glycosyltransferase</keyword>
<feature type="chain" id="PRO_5008900323" description="lipid-A-disaccharide synthase" evidence="8">
    <location>
        <begin position="19"/>
        <end position="494"/>
    </location>
</feature>
<dbReference type="PANTHER" id="PTHR30372:SF4">
    <property type="entry name" value="LIPID-A-DISACCHARIDE SYNTHASE, MITOCHONDRIAL-RELATED"/>
    <property type="match status" value="1"/>
</dbReference>
<dbReference type="PANTHER" id="PTHR30372">
    <property type="entry name" value="LIPID-A-DISACCHARIDE SYNTHASE"/>
    <property type="match status" value="1"/>
</dbReference>
<gene>
    <name evidence="9" type="primary">lpxB_7</name>
    <name evidence="9" type="ORF">g.93691</name>
</gene>
<feature type="signal peptide" evidence="8">
    <location>
        <begin position="1"/>
        <end position="18"/>
    </location>
</feature>
<dbReference type="AlphaFoldDB" id="A0A1D1YLU8"/>
<dbReference type="InterPro" id="IPR003835">
    <property type="entry name" value="Glyco_trans_19"/>
</dbReference>
<evidence type="ECO:0000256" key="6">
    <source>
        <dbReference type="ARBA" id="ARBA00023098"/>
    </source>
</evidence>
<dbReference type="SUPFAM" id="SSF53756">
    <property type="entry name" value="UDP-Glycosyltransferase/glycogen phosphorylase"/>
    <property type="match status" value="1"/>
</dbReference>
<comment type="catalytic activity">
    <reaction evidence="7">
        <text>a lipid X + a UDP-2-N,3-O-bis[(3R)-3-hydroxyacyl]-alpha-D-glucosamine = a lipid A disaccharide + UDP + H(+)</text>
        <dbReference type="Rhea" id="RHEA:67828"/>
        <dbReference type="ChEBI" id="CHEBI:15378"/>
        <dbReference type="ChEBI" id="CHEBI:58223"/>
        <dbReference type="ChEBI" id="CHEBI:137748"/>
        <dbReference type="ChEBI" id="CHEBI:176338"/>
        <dbReference type="ChEBI" id="CHEBI:176343"/>
        <dbReference type="EC" id="2.4.1.182"/>
    </reaction>
</comment>
<accession>A0A1D1YLU8</accession>
<dbReference type="GO" id="GO:0008915">
    <property type="term" value="F:lipid-A-disaccharide synthase activity"/>
    <property type="evidence" value="ECO:0007669"/>
    <property type="project" value="UniProtKB-EC"/>
</dbReference>
<dbReference type="GO" id="GO:0009245">
    <property type="term" value="P:lipid A biosynthetic process"/>
    <property type="evidence" value="ECO:0007669"/>
    <property type="project" value="UniProtKB-KW"/>
</dbReference>
<evidence type="ECO:0000256" key="8">
    <source>
        <dbReference type="SAM" id="SignalP"/>
    </source>
</evidence>
<dbReference type="EMBL" id="GDJX01012324">
    <property type="protein sequence ID" value="JAT55612.1"/>
    <property type="molecule type" value="Transcribed_RNA"/>
</dbReference>
<protein>
    <recommendedName>
        <fullName evidence="1">lipid-A-disaccharide synthase</fullName>
        <ecNumber evidence="1">2.4.1.182</ecNumber>
    </recommendedName>
</protein>
<proteinExistence type="predicted"/>
<keyword evidence="6" id="KW-0443">Lipid metabolism</keyword>
<evidence type="ECO:0000256" key="7">
    <source>
        <dbReference type="ARBA" id="ARBA00048975"/>
    </source>
</evidence>
<evidence type="ECO:0000313" key="9">
    <source>
        <dbReference type="EMBL" id="JAT55612.1"/>
    </source>
</evidence>
<dbReference type="GO" id="GO:0016020">
    <property type="term" value="C:membrane"/>
    <property type="evidence" value="ECO:0007669"/>
    <property type="project" value="GOC"/>
</dbReference>
<feature type="non-terminal residue" evidence="9">
    <location>
        <position position="1"/>
    </location>
</feature>
<keyword evidence="5" id="KW-0808">Transferase</keyword>
<keyword evidence="8" id="KW-0732">Signal</keyword>
<sequence length="494" mass="54472">STCYFLLLAPLPSVAMWAAGRYARRRLLSTSFSPGSWRTWVGRRASSWLPGGGGGHGRTAVEMAARDGELRVFIVAGEVSGDSIAARLMASLRRLSPFPVRFSGVGGSMMCKEGLQSLFPIEDIAVMGIWELLPHIQKIRMKLYETVEAAILFEPHVAVTVDSKGFSFRLLKKLKAKFYIKRVDSPLHIHYVAPSFWAWKGGETRLRNLSGFVDHILCILPFEEEVCRKSGLAATFVGHPMLEDALRLKLEVKPSSCQVQGNAEGFLYSHGLSSGNTVITLLPGSRLQEVTRMLPIFLDTMELLKESFLDLAIVVIVAPNHHVEAFIDKVVQRAPLPTILVPGASLDQKYDAFSASRAALCASGTAVMELQLARLPCVVAYRAHILTEWVIKYKTKLNFISLPNILLDSTVIPEALFQACKPENLVTLLNEVICDANIREQQIIAAEKVFKLLYPPKRAMGNSVPLEMGTCFANNCASMNAASTILYSATKQIH</sequence>
<evidence type="ECO:0000256" key="5">
    <source>
        <dbReference type="ARBA" id="ARBA00022679"/>
    </source>
</evidence>
<organism evidence="9">
    <name type="scientific">Anthurium amnicola</name>
    <dbReference type="NCBI Taxonomy" id="1678845"/>
    <lineage>
        <taxon>Eukaryota</taxon>
        <taxon>Viridiplantae</taxon>
        <taxon>Streptophyta</taxon>
        <taxon>Embryophyta</taxon>
        <taxon>Tracheophyta</taxon>
        <taxon>Spermatophyta</taxon>
        <taxon>Magnoliopsida</taxon>
        <taxon>Liliopsida</taxon>
        <taxon>Araceae</taxon>
        <taxon>Pothoideae</taxon>
        <taxon>Potheae</taxon>
        <taxon>Anthurium</taxon>
    </lineage>
</organism>